<gene>
    <name evidence="2" type="ORF">DFO73_11939</name>
</gene>
<protein>
    <submittedName>
        <fullName evidence="2">VanW like protein</fullName>
    </submittedName>
</protein>
<proteinExistence type="predicted"/>
<accession>A0A2V2ZJX2</accession>
<dbReference type="OrthoDB" id="2691125at2"/>
<feature type="compositionally biased region" description="Basic and acidic residues" evidence="1">
    <location>
        <begin position="356"/>
        <end position="367"/>
    </location>
</feature>
<dbReference type="EMBL" id="QGTW01000019">
    <property type="protein sequence ID" value="PWW19657.1"/>
    <property type="molecule type" value="Genomic_DNA"/>
</dbReference>
<dbReference type="RefSeq" id="WP_142669545.1">
    <property type="nucleotide sequence ID" value="NZ_QGTW01000019.1"/>
</dbReference>
<organism evidence="2 3">
    <name type="scientific">Cytobacillus oceanisediminis</name>
    <dbReference type="NCBI Taxonomy" id="665099"/>
    <lineage>
        <taxon>Bacteria</taxon>
        <taxon>Bacillati</taxon>
        <taxon>Bacillota</taxon>
        <taxon>Bacilli</taxon>
        <taxon>Bacillales</taxon>
        <taxon>Bacillaceae</taxon>
        <taxon>Cytobacillus</taxon>
    </lineage>
</organism>
<evidence type="ECO:0000313" key="3">
    <source>
        <dbReference type="Proteomes" id="UP000247150"/>
    </source>
</evidence>
<feature type="region of interest" description="Disordered" evidence="1">
    <location>
        <begin position="349"/>
        <end position="395"/>
    </location>
</feature>
<reference evidence="2 3" key="1">
    <citation type="submission" date="2018-05" db="EMBL/GenBank/DDBJ databases">
        <title>Freshwater and sediment microbial communities from various areas in North America, analyzing microbe dynamics in response to fracking.</title>
        <authorList>
            <person name="Lamendella R."/>
        </authorList>
    </citation>
    <scope>NUCLEOTIDE SEQUENCE [LARGE SCALE GENOMIC DNA]</scope>
    <source>
        <strain evidence="2 3">15_TX</strain>
    </source>
</reference>
<name>A0A2V2ZJX2_9BACI</name>
<dbReference type="Proteomes" id="UP000247150">
    <property type="component" value="Unassembled WGS sequence"/>
</dbReference>
<dbReference type="AlphaFoldDB" id="A0A2V2ZJX2"/>
<evidence type="ECO:0000256" key="1">
    <source>
        <dbReference type="SAM" id="MobiDB-lite"/>
    </source>
</evidence>
<evidence type="ECO:0000313" key="2">
    <source>
        <dbReference type="EMBL" id="PWW19657.1"/>
    </source>
</evidence>
<sequence length="395" mass="44183">MQDTPFSDVTFIGPVEVHGIQKDDVSNRLNQSIAHWQSANGVQLSFLDQKVDIPGKLFRFHIEDSIAAAVQGNANPLYTTIHEQDLVEQLRKILDETILSNVNIKSLRARLEEEAGALNTKVSVLKLSDHMGEGAVNRQSLLSNAEIKIDGNSLSSWLESHSQVIIPAHDSFSFLELLNDEDPFLSNELLTKISSGIYEAILPTNIQIMERYISNELPEGITAGFEARVAKEKMDLMLFNPNDSDITIQFDKVNNSTVEVSVLGIDLGNSYKVRFENKKTYGPKKIIQYQGNTKNVFSSERRGRKGSLVSVYRDEYNSQGERLKTTLIAEDFYLPVNEIIIRKIAYPETSETETTETQRPDSEKIDGEVQGVVESEAGQKDAIVEDSTELANGER</sequence>
<comment type="caution">
    <text evidence="2">The sequence shown here is derived from an EMBL/GenBank/DDBJ whole genome shotgun (WGS) entry which is preliminary data.</text>
</comment>